<evidence type="ECO:0000256" key="7">
    <source>
        <dbReference type="ARBA" id="ARBA00023150"/>
    </source>
</evidence>
<organism evidence="9 10">
    <name type="scientific">Glycomyces tritici</name>
    <dbReference type="NCBI Taxonomy" id="2665176"/>
    <lineage>
        <taxon>Bacteria</taxon>
        <taxon>Bacillati</taxon>
        <taxon>Actinomycetota</taxon>
        <taxon>Actinomycetes</taxon>
        <taxon>Glycomycetales</taxon>
        <taxon>Glycomycetaceae</taxon>
        <taxon>Glycomyces</taxon>
    </lineage>
</organism>
<evidence type="ECO:0000259" key="8">
    <source>
        <dbReference type="Pfam" id="PF12804"/>
    </source>
</evidence>
<evidence type="ECO:0000313" key="10">
    <source>
        <dbReference type="Proteomes" id="UP001171902"/>
    </source>
</evidence>
<proteinExistence type="predicted"/>
<dbReference type="InterPro" id="IPR013482">
    <property type="entry name" value="Molybde_CF_guanTrfase"/>
</dbReference>
<keyword evidence="5" id="KW-0460">Magnesium</keyword>
<keyword evidence="1" id="KW-0963">Cytoplasm</keyword>
<dbReference type="GO" id="GO:0061603">
    <property type="term" value="F:molybdenum cofactor guanylyltransferase activity"/>
    <property type="evidence" value="ECO:0007669"/>
    <property type="project" value="UniProtKB-EC"/>
</dbReference>
<keyword evidence="7" id="KW-0501">Molybdenum cofactor biosynthesis</keyword>
<dbReference type="PANTHER" id="PTHR19136">
    <property type="entry name" value="MOLYBDENUM COFACTOR GUANYLYLTRANSFERASE"/>
    <property type="match status" value="1"/>
</dbReference>
<evidence type="ECO:0000256" key="6">
    <source>
        <dbReference type="ARBA" id="ARBA00023134"/>
    </source>
</evidence>
<dbReference type="EC" id="2.7.7.77" evidence="9"/>
<dbReference type="PANTHER" id="PTHR19136:SF81">
    <property type="entry name" value="MOLYBDENUM COFACTOR GUANYLYLTRANSFERASE"/>
    <property type="match status" value="1"/>
</dbReference>
<gene>
    <name evidence="9" type="ORF">QWI33_28115</name>
</gene>
<comment type="caution">
    <text evidence="9">The sequence shown here is derived from an EMBL/GenBank/DDBJ whole genome shotgun (WGS) entry which is preliminary data.</text>
</comment>
<dbReference type="InterPro" id="IPR029044">
    <property type="entry name" value="Nucleotide-diphossugar_trans"/>
</dbReference>
<dbReference type="InterPro" id="IPR025877">
    <property type="entry name" value="MobA-like_NTP_Trfase"/>
</dbReference>
<dbReference type="Gene3D" id="3.90.550.10">
    <property type="entry name" value="Spore Coat Polysaccharide Biosynthesis Protein SpsA, Chain A"/>
    <property type="match status" value="1"/>
</dbReference>
<dbReference type="EMBL" id="JAUEMJ010000015">
    <property type="protein sequence ID" value="MDN3243609.1"/>
    <property type="molecule type" value="Genomic_DNA"/>
</dbReference>
<feature type="domain" description="MobA-like NTP transferase" evidence="8">
    <location>
        <begin position="10"/>
        <end position="150"/>
    </location>
</feature>
<reference evidence="9" key="1">
    <citation type="submission" date="2023-06" db="EMBL/GenBank/DDBJ databases">
        <title>Gycomyces niveus sp.nov., a novel actinomycete isolated from soil in Shouguang.</title>
        <authorList>
            <person name="Yang X."/>
            <person name="Zhao J."/>
        </authorList>
    </citation>
    <scope>NUCLEOTIDE SEQUENCE</scope>
    <source>
        <strain evidence="9">NEAU C2</strain>
    </source>
</reference>
<keyword evidence="2 9" id="KW-0808">Transferase</keyword>
<dbReference type="RefSeq" id="WP_289960008.1">
    <property type="nucleotide sequence ID" value="NZ_JAUEMJ010000015.1"/>
</dbReference>
<keyword evidence="10" id="KW-1185">Reference proteome</keyword>
<evidence type="ECO:0000256" key="3">
    <source>
        <dbReference type="ARBA" id="ARBA00022723"/>
    </source>
</evidence>
<keyword evidence="3" id="KW-0479">Metal-binding</keyword>
<evidence type="ECO:0000313" key="9">
    <source>
        <dbReference type="EMBL" id="MDN3243609.1"/>
    </source>
</evidence>
<name>A0ABT7YY85_9ACTN</name>
<protein>
    <submittedName>
        <fullName evidence="9">Molybdenum cofactor guanylyltransferase</fullName>
        <ecNumber evidence="9">2.7.7.77</ecNumber>
    </submittedName>
</protein>
<dbReference type="CDD" id="cd02503">
    <property type="entry name" value="MobA"/>
    <property type="match status" value="1"/>
</dbReference>
<keyword evidence="6" id="KW-0342">GTP-binding</keyword>
<sequence length="210" mass="22243">MVEQLGGFAAIILIGGKARRFAGCAKSELVVGGSTILERMLSATEDAVFRVVVGTRPSDAKPLPEGVLEVLEDPPSSGPARAVQAGLAAVPDDCDRVAILGGDLPFLTSEALRLLQQHASGTGPDGGDDRKRGALFCDNAGRRQWLCGVWPTDPVRRNAAEVEPGAPARLLFTGIEVETVTWEDASPPPWFDCDTPDDLAQARTWAADLK</sequence>
<keyword evidence="9" id="KW-0548">Nucleotidyltransferase</keyword>
<evidence type="ECO:0000256" key="4">
    <source>
        <dbReference type="ARBA" id="ARBA00022741"/>
    </source>
</evidence>
<dbReference type="SUPFAM" id="SSF53448">
    <property type="entry name" value="Nucleotide-diphospho-sugar transferases"/>
    <property type="match status" value="1"/>
</dbReference>
<dbReference type="Proteomes" id="UP001171902">
    <property type="component" value="Unassembled WGS sequence"/>
</dbReference>
<evidence type="ECO:0000256" key="5">
    <source>
        <dbReference type="ARBA" id="ARBA00022842"/>
    </source>
</evidence>
<dbReference type="Pfam" id="PF12804">
    <property type="entry name" value="NTP_transf_3"/>
    <property type="match status" value="1"/>
</dbReference>
<evidence type="ECO:0000256" key="1">
    <source>
        <dbReference type="ARBA" id="ARBA00022490"/>
    </source>
</evidence>
<accession>A0ABT7YY85</accession>
<keyword evidence="4" id="KW-0547">Nucleotide-binding</keyword>
<evidence type="ECO:0000256" key="2">
    <source>
        <dbReference type="ARBA" id="ARBA00022679"/>
    </source>
</evidence>